<feature type="region of interest" description="Disordered" evidence="25">
    <location>
        <begin position="855"/>
        <end position="951"/>
    </location>
</feature>
<feature type="domain" description="WAC" evidence="30">
    <location>
        <begin position="22"/>
        <end position="131"/>
    </location>
</feature>
<evidence type="ECO:0000259" key="27">
    <source>
        <dbReference type="PROSITE" id="PS50016"/>
    </source>
</evidence>
<keyword evidence="17 24" id="KW-0539">Nucleus</keyword>
<evidence type="ECO:0000259" key="29">
    <source>
        <dbReference type="PROSITE" id="PS50827"/>
    </source>
</evidence>
<reference evidence="31" key="1">
    <citation type="journal article" date="2020" name="Nat. Ecol. Evol.">
        <title>Deeply conserved synteny resolves early events in vertebrate evolution.</title>
        <authorList>
            <person name="Simakov O."/>
            <person name="Marletaz F."/>
            <person name="Yue J.X."/>
            <person name="O'Connell B."/>
            <person name="Jenkins J."/>
            <person name="Brandt A."/>
            <person name="Calef R."/>
            <person name="Tung C.H."/>
            <person name="Huang T.K."/>
            <person name="Schmutz J."/>
            <person name="Satoh N."/>
            <person name="Yu J.K."/>
            <person name="Putnam N.H."/>
            <person name="Green R.E."/>
            <person name="Rokhsar D.S."/>
        </authorList>
    </citation>
    <scope>NUCLEOTIDE SEQUENCE [LARGE SCALE GENOMIC DNA]</scope>
    <source>
        <strain evidence="31">S238N-H82</strain>
    </source>
</reference>
<dbReference type="Pfam" id="PF00628">
    <property type="entry name" value="PHD"/>
    <property type="match status" value="1"/>
</dbReference>
<dbReference type="PRINTS" id="PR00503">
    <property type="entry name" value="BROMODOMAIN"/>
</dbReference>
<comment type="catalytic activity">
    <reaction evidence="18">
        <text>L-tyrosyl-[protein] + ATP = O-phospho-L-tyrosyl-[protein] + ADP + H(+)</text>
        <dbReference type="Rhea" id="RHEA:10596"/>
        <dbReference type="Rhea" id="RHEA-COMP:10136"/>
        <dbReference type="Rhea" id="RHEA-COMP:20101"/>
        <dbReference type="ChEBI" id="CHEBI:15378"/>
        <dbReference type="ChEBI" id="CHEBI:30616"/>
        <dbReference type="ChEBI" id="CHEBI:46858"/>
        <dbReference type="ChEBI" id="CHEBI:61978"/>
        <dbReference type="ChEBI" id="CHEBI:456216"/>
        <dbReference type="EC" id="2.7.10.2"/>
    </reaction>
</comment>
<feature type="compositionally biased region" description="Basic and acidic residues" evidence="25">
    <location>
        <begin position="352"/>
        <end position="363"/>
    </location>
</feature>
<dbReference type="PROSITE" id="PS00633">
    <property type="entry name" value="BROMODOMAIN_1"/>
    <property type="match status" value="1"/>
</dbReference>
<dbReference type="InterPro" id="IPR001487">
    <property type="entry name" value="Bromodomain"/>
</dbReference>
<dbReference type="InterPro" id="IPR019787">
    <property type="entry name" value="Znf_PHD-finger"/>
</dbReference>
<evidence type="ECO:0000256" key="13">
    <source>
        <dbReference type="ARBA" id="ARBA00023054"/>
    </source>
</evidence>
<feature type="region of interest" description="Disordered" evidence="25">
    <location>
        <begin position="1348"/>
        <end position="1367"/>
    </location>
</feature>
<dbReference type="OrthoDB" id="784962at2759"/>
<comment type="similarity">
    <text evidence="19">Belongs to the WAL family. BAZ1B subfamily.</text>
</comment>
<evidence type="ECO:0000256" key="4">
    <source>
        <dbReference type="ARBA" id="ARBA00022679"/>
    </source>
</evidence>
<feature type="compositionally biased region" description="Acidic residues" evidence="25">
    <location>
        <begin position="1215"/>
        <end position="1240"/>
    </location>
</feature>
<dbReference type="GO" id="GO:0140801">
    <property type="term" value="F:histone H2AXY142 kinase activity"/>
    <property type="evidence" value="ECO:0007669"/>
    <property type="project" value="InterPro"/>
</dbReference>
<keyword evidence="12" id="KW-0805">Transcription regulation</keyword>
<dbReference type="GO" id="GO:0090535">
    <property type="term" value="C:WICH complex"/>
    <property type="evidence" value="ECO:0000318"/>
    <property type="project" value="GO_Central"/>
</dbReference>
<keyword evidence="14 22" id="KW-0103">Bromodomain</keyword>
<comment type="subcellular location">
    <subcellularLocation>
        <location evidence="2 24">Nucleus</location>
    </subcellularLocation>
</comment>
<proteinExistence type="inferred from homology"/>
<evidence type="ECO:0000256" key="10">
    <source>
        <dbReference type="ARBA" id="ARBA00022833"/>
    </source>
</evidence>
<dbReference type="InterPro" id="IPR028941">
    <property type="entry name" value="WHIM2_dom"/>
</dbReference>
<keyword evidence="6" id="KW-0547">Nucleotide-binding</keyword>
<feature type="compositionally biased region" description="Polar residues" evidence="25">
    <location>
        <begin position="1487"/>
        <end position="1518"/>
    </location>
</feature>
<dbReference type="PANTHER" id="PTHR46802:SF1">
    <property type="entry name" value="TYROSINE-PROTEIN KINASE BAZ1B"/>
    <property type="match status" value="1"/>
</dbReference>
<feature type="compositionally biased region" description="Acidic residues" evidence="25">
    <location>
        <begin position="767"/>
        <end position="781"/>
    </location>
</feature>
<feature type="compositionally biased region" description="Acidic residues" evidence="25">
    <location>
        <begin position="430"/>
        <end position="440"/>
    </location>
</feature>
<feature type="region of interest" description="Disordered" evidence="25">
    <location>
        <begin position="313"/>
        <end position="550"/>
    </location>
</feature>
<dbReference type="GO" id="GO:0006338">
    <property type="term" value="P:chromatin remodeling"/>
    <property type="evidence" value="ECO:0000318"/>
    <property type="project" value="GO_Central"/>
</dbReference>
<sequence length="1669" mass="190282">MPLLGNRQFSLVKPLKDLGPDEMVFVIDHTKEAFRSKEEYLRRLQQYNQSVWTCQCTGNSNLTHQEATQSEQEAYQSLQKEFPECFKQPVLELVHHSTQPLEALADAAHHKLLTELAIGERVELKMKIGGKGVQGKVVKVTAPTPEEASSNCSSPSSDKENTTGKGTSGTPKKSSLLPYKYNVRIAGEAKVISLIPAVDLHRMERIPSREFIQLFIRSYAMRSGQGPNSPWVVDEECVKNYNLPSKFSDFLVSPKRVVPPSPVSPVVNLGKRKSVDSSEPSSSKKRKQDKGLPKVGLEAFLKPKVKVISSPIKKVSNGPVSPSAKNQPPSPKVVAVNGVGKTPASPKTPKSPKTEKVKAEKKSTTKKAAATSAKKKAATIPEKKKRGPKKKVASSTDSEDDAPLSRYILIEKKKKKKATPTKQSSSSDEITIDSSDDDIPLNELKRKSLSDSPSPTKKARKSPKKQTAKEKGSAAKKSPKKTPGGKKSLKQMTLFDLKKKGGTPKKGSPKKATTPKKSGTPKKQPGTPKSPWQPPMIKKLMKMKNTPAQTNDKRLKYGHLLLKICKEFPLALLKNAPQDVRAEILEKHKKLKEKERFKKMSEAEKAQYLEQKKEERKKEMEKKKEERKKQREEEKKKEREEKFKRFEDQELKLKALPQPVPVPMPEGLPNTLFGDVAMVVEFISCYYQLLMPEDNYPVTTDAIMKALVAGGEGFAYLSRVLVILLQTLLQDDIMEDHKEVGVTLRDIPVTMHSASELVRLCLKKHEEEEEEEEEDSGDEDEEKIRDVDEVSEELLEKLETTEFHELEAQEKLEILVALTHKVMMSYAVEDHIQEKQQKAAELWKEKIQVLKERKVKRNEEKQKKKDKGDGEEKKEGEKEKKGPKKKEEEKKEEEPEIPMEDDGDLASIVRRRRVLAAQAQKEKAEREKRDREEREKEMEKMKKEREEQSFKTRFEEGIAQARRTLRWQHIGTDRHHNKYWLFSLQTPGLFVEKGWAHDSMGYQVTLPNSPVKKKSQQEEEEEEEEESDVESVSEVQSVTSEASTVRKGRPVTKHRGVEKTHPPLGQNLWFVYSKKDDVDKLIQNLSTQGIRESALREELEKRYQDIKSSLNNFSKRNQQLRSSDGDQELLDAYKRDLEEIETKLEKGGLGNVENPAKWLKRLEKTDKLSELGSLLVEVQGGVLQKFLKGMMAPQKKKPKEPKEEEADKEENKEEEKEEQDEEENEEEEDDDDDEDKDENEVQLYEPREVELWRQASAECPTMSRLHVMMGMLDACIKWDKSAENAKCKVCRKKGEEERLLLCDECNQAYHIFCLRPALSCVPPGEWRCPACIPRQARVWSRGRNYREMDEGDYQSSDDDEDKPRTRCGRRDQGIIHREECVVCYEEGELVPCSTCPLVFHKECHIPALRNFPRGNNWVCCACQNPSKYRQLRKAKPSQPPPKQQPTRQTSRQTSTSRQAAASSTSPSTSSQSTNQTRASTQAANQSRASTANQSRASTQAANQGRNTAASRRAQQPVPNNKEERGELHSRRTNNELKTCEDILQKLMRNKSSIYFRKPVDVEDVPDYYDVIKKPMDLTTIKNKCVCLDYCSPQEFINDVSCIFDNAHEYNKIGSDIRDKADTLEKYFMEQVEEFLPSYDYPHKEDAAIHGMHNDHSYTSPGKSATNGKR</sequence>
<feature type="domain" description="DDT" evidence="29">
    <location>
        <begin position="670"/>
        <end position="734"/>
    </location>
</feature>
<evidence type="ECO:0000256" key="25">
    <source>
        <dbReference type="SAM" id="MobiDB-lite"/>
    </source>
</evidence>
<feature type="region of interest" description="Disordered" evidence="25">
    <location>
        <begin position="141"/>
        <end position="173"/>
    </location>
</feature>
<dbReference type="InterPro" id="IPR028942">
    <property type="entry name" value="WHIM1_dom"/>
</dbReference>
<keyword evidence="9" id="KW-0418">Kinase</keyword>
<evidence type="ECO:0000256" key="18">
    <source>
        <dbReference type="ARBA" id="ARBA00051245"/>
    </source>
</evidence>
<evidence type="ECO:0000259" key="26">
    <source>
        <dbReference type="PROSITE" id="PS50014"/>
    </source>
</evidence>
<keyword evidence="5" id="KW-0479">Metal-binding</keyword>
<dbReference type="CDD" id="cd15628">
    <property type="entry name" value="PHD_BAZ1B"/>
    <property type="match status" value="1"/>
</dbReference>
<name>A0A9J7LWQ0_BRAFL</name>
<dbReference type="Pfam" id="PF10537">
    <property type="entry name" value="WAC_Acf1_DNA_bd"/>
    <property type="match status" value="1"/>
</dbReference>
<evidence type="ECO:0000256" key="24">
    <source>
        <dbReference type="PROSITE-ProRule" id="PRU00475"/>
    </source>
</evidence>
<dbReference type="CDD" id="cd15541">
    <property type="entry name" value="PHD_TIF1_like"/>
    <property type="match status" value="1"/>
</dbReference>
<evidence type="ECO:0000256" key="22">
    <source>
        <dbReference type="PROSITE-ProRule" id="PRU00035"/>
    </source>
</evidence>
<dbReference type="InterPro" id="IPR018359">
    <property type="entry name" value="Bromodomain_CS"/>
</dbReference>
<dbReference type="GO" id="GO:0042393">
    <property type="term" value="F:histone binding"/>
    <property type="evidence" value="ECO:0000318"/>
    <property type="project" value="GO_Central"/>
</dbReference>
<dbReference type="EC" id="2.7.10.2" evidence="3"/>
<evidence type="ECO:0000256" key="20">
    <source>
        <dbReference type="ARBA" id="ARBA00069894"/>
    </source>
</evidence>
<feature type="compositionally biased region" description="Acidic residues" evidence="25">
    <location>
        <begin position="1018"/>
        <end position="1031"/>
    </location>
</feature>
<feature type="domain" description="PHD-type" evidence="27">
    <location>
        <begin position="1377"/>
        <end position="1425"/>
    </location>
</feature>
<evidence type="ECO:0000313" key="31">
    <source>
        <dbReference type="Proteomes" id="UP000001554"/>
    </source>
</evidence>
<evidence type="ECO:0000259" key="28">
    <source>
        <dbReference type="PROSITE" id="PS50089"/>
    </source>
</evidence>
<dbReference type="InterPro" id="IPR001841">
    <property type="entry name" value="Znf_RING"/>
</dbReference>
<evidence type="ECO:0000256" key="8">
    <source>
        <dbReference type="ARBA" id="ARBA00022771"/>
    </source>
</evidence>
<dbReference type="PROSITE" id="PS50089">
    <property type="entry name" value="ZF_RING_2"/>
    <property type="match status" value="1"/>
</dbReference>
<protein>
    <recommendedName>
        <fullName evidence="20">Tyrosine-protein kinase BAZ1B</fullName>
        <ecNumber evidence="3">2.7.10.2</ecNumber>
    </recommendedName>
    <alternativeName>
        <fullName evidence="21">Bromodomain adjacent to zinc finger domain protein 1B</fullName>
    </alternativeName>
</protein>
<dbReference type="GO" id="GO:0008270">
    <property type="term" value="F:zinc ion binding"/>
    <property type="evidence" value="ECO:0007669"/>
    <property type="project" value="UniProtKB-KW"/>
</dbReference>
<dbReference type="PROSITE" id="PS51136">
    <property type="entry name" value="WAC"/>
    <property type="match status" value="1"/>
</dbReference>
<feature type="region of interest" description="Disordered" evidence="25">
    <location>
        <begin position="611"/>
        <end position="641"/>
    </location>
</feature>
<dbReference type="KEGG" id="bfo:118425252"/>
<feature type="compositionally biased region" description="Low complexity" evidence="25">
    <location>
        <begin position="510"/>
        <end position="530"/>
    </location>
</feature>
<dbReference type="InterPro" id="IPR001965">
    <property type="entry name" value="Znf_PHD"/>
</dbReference>
<evidence type="ECO:0000256" key="1">
    <source>
        <dbReference type="ARBA" id="ARBA00001936"/>
    </source>
</evidence>
<dbReference type="Gene3D" id="3.30.40.10">
    <property type="entry name" value="Zinc/RING finger domain, C3HC4 (zinc finger)"/>
    <property type="match status" value="2"/>
</dbReference>
<feature type="compositionally biased region" description="Basic residues" evidence="25">
    <location>
        <begin position="477"/>
        <end position="489"/>
    </location>
</feature>
<dbReference type="SMART" id="SM00571">
    <property type="entry name" value="DDT"/>
    <property type="match status" value="1"/>
</dbReference>
<accession>A0A9J7LWQ0</accession>
<feature type="region of interest" description="Disordered" evidence="25">
    <location>
        <begin position="1001"/>
        <end position="1060"/>
    </location>
</feature>
<feature type="compositionally biased region" description="Polar residues" evidence="25">
    <location>
        <begin position="318"/>
        <end position="327"/>
    </location>
</feature>
<dbReference type="InterPro" id="IPR047256">
    <property type="entry name" value="BAZ1B_PHD"/>
</dbReference>
<keyword evidence="4" id="KW-0808">Transferase</keyword>
<feature type="compositionally biased region" description="Basic and acidic residues" evidence="25">
    <location>
        <begin position="1520"/>
        <end position="1535"/>
    </location>
</feature>
<evidence type="ECO:0000256" key="5">
    <source>
        <dbReference type="ARBA" id="ARBA00022723"/>
    </source>
</evidence>
<organism evidence="31 32">
    <name type="scientific">Branchiostoma floridae</name>
    <name type="common">Florida lancelet</name>
    <name type="synonym">Amphioxus</name>
    <dbReference type="NCBI Taxonomy" id="7739"/>
    <lineage>
        <taxon>Eukaryota</taxon>
        <taxon>Metazoa</taxon>
        <taxon>Chordata</taxon>
        <taxon>Cephalochordata</taxon>
        <taxon>Leptocardii</taxon>
        <taxon>Amphioxiformes</taxon>
        <taxon>Branchiostomatidae</taxon>
        <taxon>Branchiostoma</taxon>
    </lineage>
</organism>
<dbReference type="OMA" id="KVCRRKV"/>
<keyword evidence="8 23" id="KW-0863">Zinc-finger</keyword>
<dbReference type="Gene3D" id="1.20.920.10">
    <property type="entry name" value="Bromodomain-like"/>
    <property type="match status" value="1"/>
</dbReference>
<comment type="cofactor">
    <cofactor evidence="1">
        <name>Mn(2+)</name>
        <dbReference type="ChEBI" id="CHEBI:29035"/>
    </cofactor>
</comment>
<evidence type="ECO:0000256" key="16">
    <source>
        <dbReference type="ARBA" id="ARBA00023163"/>
    </source>
</evidence>
<dbReference type="PROSITE" id="PS01359">
    <property type="entry name" value="ZF_PHD_1"/>
    <property type="match status" value="2"/>
</dbReference>
<dbReference type="Proteomes" id="UP000001554">
    <property type="component" value="Chromosome 11"/>
</dbReference>
<feature type="domain" description="RING-type" evidence="28">
    <location>
        <begin position="1287"/>
        <end position="1331"/>
    </location>
</feature>
<feature type="compositionally biased region" description="Basic residues" evidence="25">
    <location>
        <begin position="457"/>
        <end position="466"/>
    </location>
</feature>
<dbReference type="PROSITE" id="PS50016">
    <property type="entry name" value="ZF_PHD_2"/>
    <property type="match status" value="2"/>
</dbReference>
<keyword evidence="11" id="KW-0067">ATP-binding</keyword>
<dbReference type="SUPFAM" id="SSF57903">
    <property type="entry name" value="FYVE/PHD zinc finger"/>
    <property type="match status" value="2"/>
</dbReference>
<evidence type="ECO:0000259" key="30">
    <source>
        <dbReference type="PROSITE" id="PS51136"/>
    </source>
</evidence>
<evidence type="ECO:0000256" key="19">
    <source>
        <dbReference type="ARBA" id="ARBA00061696"/>
    </source>
</evidence>
<keyword evidence="13" id="KW-0175">Coiled coil</keyword>
<evidence type="ECO:0000256" key="3">
    <source>
        <dbReference type="ARBA" id="ARBA00011903"/>
    </source>
</evidence>
<dbReference type="InterPro" id="IPR019786">
    <property type="entry name" value="Zinc_finger_PHD-type_CS"/>
</dbReference>
<evidence type="ECO:0000256" key="17">
    <source>
        <dbReference type="ARBA" id="ARBA00023242"/>
    </source>
</evidence>
<feature type="compositionally biased region" description="Basic residues" evidence="25">
    <location>
        <begin position="500"/>
        <end position="509"/>
    </location>
</feature>
<evidence type="ECO:0000256" key="21">
    <source>
        <dbReference type="ARBA" id="ARBA00076449"/>
    </source>
</evidence>
<dbReference type="PROSITE" id="PS50014">
    <property type="entry name" value="BROMODOMAIN_2"/>
    <property type="match status" value="1"/>
</dbReference>
<dbReference type="InterPro" id="IPR018501">
    <property type="entry name" value="DDT_dom"/>
</dbReference>
<dbReference type="GO" id="GO:0005524">
    <property type="term" value="F:ATP binding"/>
    <property type="evidence" value="ECO:0007669"/>
    <property type="project" value="UniProtKB-KW"/>
</dbReference>
<evidence type="ECO:0000256" key="6">
    <source>
        <dbReference type="ARBA" id="ARBA00022741"/>
    </source>
</evidence>
<dbReference type="Pfam" id="PF15612">
    <property type="entry name" value="WHIM1"/>
    <property type="match status" value="1"/>
</dbReference>
<evidence type="ECO:0000256" key="15">
    <source>
        <dbReference type="ARBA" id="ARBA00023137"/>
    </source>
</evidence>
<evidence type="ECO:0000256" key="23">
    <source>
        <dbReference type="PROSITE-ProRule" id="PRU00175"/>
    </source>
</evidence>
<dbReference type="InterPro" id="IPR047174">
    <property type="entry name" value="BAZ1B"/>
</dbReference>
<feature type="domain" description="PHD-type" evidence="27">
    <location>
        <begin position="1284"/>
        <end position="1334"/>
    </location>
</feature>
<dbReference type="SMART" id="SM00297">
    <property type="entry name" value="BROMO"/>
    <property type="match status" value="1"/>
</dbReference>
<keyword evidence="15" id="KW-0829">Tyrosine-protein kinase</keyword>
<evidence type="ECO:0000256" key="14">
    <source>
        <dbReference type="ARBA" id="ARBA00023117"/>
    </source>
</evidence>
<dbReference type="InterPro" id="IPR036427">
    <property type="entry name" value="Bromodomain-like_sf"/>
</dbReference>
<feature type="compositionally biased region" description="Low complexity" evidence="25">
    <location>
        <begin position="163"/>
        <end position="173"/>
    </location>
</feature>
<keyword evidence="31" id="KW-1185">Reference proteome</keyword>
<dbReference type="GO" id="GO:0004715">
    <property type="term" value="F:non-membrane spanning protein tyrosine kinase activity"/>
    <property type="evidence" value="ECO:0007669"/>
    <property type="project" value="UniProtKB-EC"/>
</dbReference>
<feature type="region of interest" description="Disordered" evidence="25">
    <location>
        <begin position="765"/>
        <end position="785"/>
    </location>
</feature>
<evidence type="ECO:0000256" key="11">
    <source>
        <dbReference type="ARBA" id="ARBA00022840"/>
    </source>
</evidence>
<dbReference type="GeneID" id="118425252"/>
<dbReference type="SUPFAM" id="SSF47370">
    <property type="entry name" value="Bromodomain"/>
    <property type="match status" value="1"/>
</dbReference>
<feature type="compositionally biased region" description="Low complexity" evidence="25">
    <location>
        <begin position="1032"/>
        <end position="1045"/>
    </location>
</feature>
<feature type="region of interest" description="Disordered" evidence="25">
    <location>
        <begin position="1189"/>
        <end position="1247"/>
    </location>
</feature>
<evidence type="ECO:0000256" key="9">
    <source>
        <dbReference type="ARBA" id="ARBA00022777"/>
    </source>
</evidence>
<evidence type="ECO:0000256" key="7">
    <source>
        <dbReference type="ARBA" id="ARBA00022763"/>
    </source>
</evidence>
<evidence type="ECO:0000313" key="32">
    <source>
        <dbReference type="RefSeq" id="XP_035689919.1"/>
    </source>
</evidence>
<feature type="compositionally biased region" description="Acidic residues" evidence="25">
    <location>
        <begin position="894"/>
        <end position="904"/>
    </location>
</feature>
<keyword evidence="10" id="KW-0862">Zinc</keyword>
<feature type="compositionally biased region" description="Basic and acidic residues" evidence="25">
    <location>
        <begin position="920"/>
        <end position="951"/>
    </location>
</feature>
<feature type="compositionally biased region" description="Acidic residues" evidence="25">
    <location>
        <begin position="1349"/>
        <end position="1360"/>
    </location>
</feature>
<dbReference type="InterPro" id="IPR013083">
    <property type="entry name" value="Znf_RING/FYVE/PHD"/>
</dbReference>
<dbReference type="PROSITE" id="PS50827">
    <property type="entry name" value="DDT"/>
    <property type="match status" value="1"/>
</dbReference>
<gene>
    <name evidence="32" type="primary">LOC118425252</name>
</gene>
<feature type="region of interest" description="Disordered" evidence="25">
    <location>
        <begin position="1430"/>
        <end position="1535"/>
    </location>
</feature>
<feature type="domain" description="Bromo" evidence="26">
    <location>
        <begin position="1547"/>
        <end position="1617"/>
    </location>
</feature>
<keyword evidence="16" id="KW-0804">Transcription</keyword>
<dbReference type="GO" id="GO:0006974">
    <property type="term" value="P:DNA damage response"/>
    <property type="evidence" value="ECO:0000318"/>
    <property type="project" value="GO_Central"/>
</dbReference>
<dbReference type="FunFam" id="3.30.40.10:FF:000131">
    <property type="entry name" value="tyrosine-protein kinase BAZ1B isoform X1"/>
    <property type="match status" value="1"/>
</dbReference>
<feature type="region of interest" description="Disordered" evidence="25">
    <location>
        <begin position="259"/>
        <end position="296"/>
    </location>
</feature>
<feature type="compositionally biased region" description="Low complexity" evidence="25">
    <location>
        <begin position="1444"/>
        <end position="1486"/>
    </location>
</feature>
<dbReference type="RefSeq" id="XP_035689919.1">
    <property type="nucleotide sequence ID" value="XM_035834026.1"/>
</dbReference>
<evidence type="ECO:0000256" key="12">
    <source>
        <dbReference type="ARBA" id="ARBA00023015"/>
    </source>
</evidence>
<dbReference type="PANTHER" id="PTHR46802">
    <property type="entry name" value="TYROSINE-PROTEIN KINASE BAZ1B"/>
    <property type="match status" value="1"/>
</dbReference>
<dbReference type="InterPro" id="IPR011011">
    <property type="entry name" value="Znf_FYVE_PHD"/>
</dbReference>
<feature type="compositionally biased region" description="Basic residues" evidence="25">
    <location>
        <begin position="373"/>
        <end position="392"/>
    </location>
</feature>
<dbReference type="Pfam" id="PF15613">
    <property type="entry name" value="WSD"/>
    <property type="match status" value="1"/>
</dbReference>
<dbReference type="GO" id="GO:0035173">
    <property type="term" value="F:histone kinase activity"/>
    <property type="evidence" value="ECO:0000318"/>
    <property type="project" value="GO_Central"/>
</dbReference>
<dbReference type="SMART" id="SM00249">
    <property type="entry name" value="PHD"/>
    <property type="match status" value="2"/>
</dbReference>
<keyword evidence="7" id="KW-0227">DNA damage</keyword>
<feature type="compositionally biased region" description="Basic and acidic residues" evidence="25">
    <location>
        <begin position="855"/>
        <end position="893"/>
    </location>
</feature>
<dbReference type="Pfam" id="PF00439">
    <property type="entry name" value="Bromodomain"/>
    <property type="match status" value="1"/>
</dbReference>
<dbReference type="InterPro" id="IPR013136">
    <property type="entry name" value="WSTF_Acf1_Cbp146"/>
</dbReference>
<evidence type="ECO:0000256" key="2">
    <source>
        <dbReference type="ARBA" id="ARBA00004123"/>
    </source>
</evidence>
<reference evidence="32" key="2">
    <citation type="submission" date="2025-08" db="UniProtKB">
        <authorList>
            <consortium name="RefSeq"/>
        </authorList>
    </citation>
    <scope>IDENTIFICATION</scope>
    <source>
        <strain evidence="32">S238N-H82</strain>
        <tissue evidence="32">Testes</tissue>
    </source>
</reference>